<name>A0AAN5CTK6_9BILA</name>
<evidence type="ECO:0000256" key="1">
    <source>
        <dbReference type="SAM" id="MobiDB-lite"/>
    </source>
</evidence>
<dbReference type="AlphaFoldDB" id="A0AAN5CTK6"/>
<keyword evidence="3" id="KW-1185">Reference proteome</keyword>
<feature type="region of interest" description="Disordered" evidence="1">
    <location>
        <begin position="1"/>
        <end position="23"/>
    </location>
</feature>
<feature type="non-terminal residue" evidence="2">
    <location>
        <position position="70"/>
    </location>
</feature>
<proteinExistence type="predicted"/>
<gene>
    <name evidence="2" type="ORF">PMAYCL1PPCAC_20778</name>
</gene>
<feature type="non-terminal residue" evidence="2">
    <location>
        <position position="1"/>
    </location>
</feature>
<evidence type="ECO:0000313" key="2">
    <source>
        <dbReference type="EMBL" id="GMR50583.1"/>
    </source>
</evidence>
<reference evidence="3" key="1">
    <citation type="submission" date="2022-10" db="EMBL/GenBank/DDBJ databases">
        <title>Genome assembly of Pristionchus species.</title>
        <authorList>
            <person name="Yoshida K."/>
            <person name="Sommer R.J."/>
        </authorList>
    </citation>
    <scope>NUCLEOTIDE SEQUENCE [LARGE SCALE GENOMIC DNA]</scope>
    <source>
        <strain evidence="3">RS5460</strain>
    </source>
</reference>
<dbReference type="Proteomes" id="UP001328107">
    <property type="component" value="Unassembled WGS sequence"/>
</dbReference>
<accession>A0AAN5CTK6</accession>
<dbReference type="EMBL" id="BTRK01000004">
    <property type="protein sequence ID" value="GMR50583.1"/>
    <property type="molecule type" value="Genomic_DNA"/>
</dbReference>
<protein>
    <submittedName>
        <fullName evidence="2">Uncharacterized protein</fullName>
    </submittedName>
</protein>
<comment type="caution">
    <text evidence="2">The sequence shown here is derived from an EMBL/GenBank/DDBJ whole genome shotgun (WGS) entry which is preliminary data.</text>
</comment>
<sequence>FVASLRSHHWDERDAASTGDNLQLQSAEKERSYLRNTVVGQIVVARMEQSTCASVCIHSKAHRTLEVSKP</sequence>
<organism evidence="2 3">
    <name type="scientific">Pristionchus mayeri</name>
    <dbReference type="NCBI Taxonomy" id="1317129"/>
    <lineage>
        <taxon>Eukaryota</taxon>
        <taxon>Metazoa</taxon>
        <taxon>Ecdysozoa</taxon>
        <taxon>Nematoda</taxon>
        <taxon>Chromadorea</taxon>
        <taxon>Rhabditida</taxon>
        <taxon>Rhabditina</taxon>
        <taxon>Diplogasteromorpha</taxon>
        <taxon>Diplogasteroidea</taxon>
        <taxon>Neodiplogasteridae</taxon>
        <taxon>Pristionchus</taxon>
    </lineage>
</organism>
<evidence type="ECO:0000313" key="3">
    <source>
        <dbReference type="Proteomes" id="UP001328107"/>
    </source>
</evidence>